<feature type="compositionally biased region" description="Basic and acidic residues" evidence="1">
    <location>
        <begin position="161"/>
        <end position="171"/>
    </location>
</feature>
<dbReference type="InParanoid" id="A0A0C3EMX0"/>
<feature type="compositionally biased region" description="Polar residues" evidence="1">
    <location>
        <begin position="172"/>
        <end position="199"/>
    </location>
</feature>
<dbReference type="Proteomes" id="UP000053989">
    <property type="component" value="Unassembled WGS sequence"/>
</dbReference>
<feature type="region of interest" description="Disordered" evidence="1">
    <location>
        <begin position="109"/>
        <end position="215"/>
    </location>
</feature>
<organism evidence="2 3">
    <name type="scientific">Scleroderma citrinum Foug A</name>
    <dbReference type="NCBI Taxonomy" id="1036808"/>
    <lineage>
        <taxon>Eukaryota</taxon>
        <taxon>Fungi</taxon>
        <taxon>Dikarya</taxon>
        <taxon>Basidiomycota</taxon>
        <taxon>Agaricomycotina</taxon>
        <taxon>Agaricomycetes</taxon>
        <taxon>Agaricomycetidae</taxon>
        <taxon>Boletales</taxon>
        <taxon>Sclerodermatineae</taxon>
        <taxon>Sclerodermataceae</taxon>
        <taxon>Scleroderma</taxon>
    </lineage>
</organism>
<dbReference type="AlphaFoldDB" id="A0A0C3EMX0"/>
<accession>A0A0C3EMX0</accession>
<reference evidence="3" key="2">
    <citation type="submission" date="2015-01" db="EMBL/GenBank/DDBJ databases">
        <title>Evolutionary Origins and Diversification of the Mycorrhizal Mutualists.</title>
        <authorList>
            <consortium name="DOE Joint Genome Institute"/>
            <consortium name="Mycorrhizal Genomics Consortium"/>
            <person name="Kohler A."/>
            <person name="Kuo A."/>
            <person name="Nagy L.G."/>
            <person name="Floudas D."/>
            <person name="Copeland A."/>
            <person name="Barry K.W."/>
            <person name="Cichocki N."/>
            <person name="Veneault-Fourrey C."/>
            <person name="LaButti K."/>
            <person name="Lindquist E.A."/>
            <person name="Lipzen A."/>
            <person name="Lundell T."/>
            <person name="Morin E."/>
            <person name="Murat C."/>
            <person name="Riley R."/>
            <person name="Ohm R."/>
            <person name="Sun H."/>
            <person name="Tunlid A."/>
            <person name="Henrissat B."/>
            <person name="Grigoriev I.V."/>
            <person name="Hibbett D.S."/>
            <person name="Martin F."/>
        </authorList>
    </citation>
    <scope>NUCLEOTIDE SEQUENCE [LARGE SCALE GENOMIC DNA]</scope>
    <source>
        <strain evidence="3">Foug A</strain>
    </source>
</reference>
<keyword evidence="3" id="KW-1185">Reference proteome</keyword>
<sequence length="313" mass="34613">MPSNLQSAKQILDNVLTLLGGDGNLTEEQRASIVAECRRCREELVQVESAEFARSRYAKWFVGESYACQTIHHKAKALQNRVEDAIFMNRTEVVLRGPVNKVIAAQPCDKKKDEDIATPNRPCQDPNRGSSSSASNDLNGHANSVSDHGEDGVRLPMLSESDSRSRHHSMDTKSTNPTLKKNFTETQEDLSSGKSQTKPVVTRHKKPTATQRARVDPALLTQRTSTAATNGQSKRENRMLRYEQADSREQNSVSDIKFLNSSTDGFTMNVGGHGHAGPGRLTFWSYYADQRQATTAASDKKEIPHGLVSHHIG</sequence>
<protein>
    <submittedName>
        <fullName evidence="2">Uncharacterized protein</fullName>
    </submittedName>
</protein>
<name>A0A0C3EMX0_9AGAM</name>
<evidence type="ECO:0000256" key="1">
    <source>
        <dbReference type="SAM" id="MobiDB-lite"/>
    </source>
</evidence>
<dbReference type="EMBL" id="KN822006">
    <property type="protein sequence ID" value="KIM69549.1"/>
    <property type="molecule type" value="Genomic_DNA"/>
</dbReference>
<dbReference type="HOGENOM" id="CLU_888920_0_0_1"/>
<reference evidence="2 3" key="1">
    <citation type="submission" date="2014-04" db="EMBL/GenBank/DDBJ databases">
        <authorList>
            <consortium name="DOE Joint Genome Institute"/>
            <person name="Kuo A."/>
            <person name="Kohler A."/>
            <person name="Nagy L.G."/>
            <person name="Floudas D."/>
            <person name="Copeland A."/>
            <person name="Barry K.W."/>
            <person name="Cichocki N."/>
            <person name="Veneault-Fourrey C."/>
            <person name="LaButti K."/>
            <person name="Lindquist E.A."/>
            <person name="Lipzen A."/>
            <person name="Lundell T."/>
            <person name="Morin E."/>
            <person name="Murat C."/>
            <person name="Sun H."/>
            <person name="Tunlid A."/>
            <person name="Henrissat B."/>
            <person name="Grigoriev I.V."/>
            <person name="Hibbett D.S."/>
            <person name="Martin F."/>
            <person name="Nordberg H.P."/>
            <person name="Cantor M.N."/>
            <person name="Hua S.X."/>
        </authorList>
    </citation>
    <scope>NUCLEOTIDE SEQUENCE [LARGE SCALE GENOMIC DNA]</scope>
    <source>
        <strain evidence="2 3">Foug A</strain>
    </source>
</reference>
<gene>
    <name evidence="2" type="ORF">SCLCIDRAFT_6663</name>
</gene>
<feature type="compositionally biased region" description="Polar residues" evidence="1">
    <location>
        <begin position="127"/>
        <end position="146"/>
    </location>
</feature>
<proteinExistence type="predicted"/>
<evidence type="ECO:0000313" key="3">
    <source>
        <dbReference type="Proteomes" id="UP000053989"/>
    </source>
</evidence>
<evidence type="ECO:0000313" key="2">
    <source>
        <dbReference type="EMBL" id="KIM69549.1"/>
    </source>
</evidence>